<comment type="caution">
    <text evidence="1">The sequence shown here is derived from an EMBL/GenBank/DDBJ whole genome shotgun (WGS) entry which is preliminary data.</text>
</comment>
<dbReference type="EMBL" id="QKOC01000002">
    <property type="protein sequence ID" value="PZA05144.1"/>
    <property type="molecule type" value="Genomic_DNA"/>
</dbReference>
<gene>
    <name evidence="1" type="ORF">DNF10_02395</name>
</gene>
<protein>
    <submittedName>
        <fullName evidence="1">PIN family toxin-antitoxin system</fullName>
    </submittedName>
</protein>
<name>A0A323TX70_FUSNU</name>
<evidence type="ECO:0000313" key="1">
    <source>
        <dbReference type="EMBL" id="PZA05144.1"/>
    </source>
</evidence>
<reference evidence="1" key="1">
    <citation type="submission" date="2018-06" db="EMBL/GenBank/DDBJ databases">
        <title>Sequence of the Fusobacterium nucleatum str. 12230 genome.</title>
        <authorList>
            <person name="Navarre W."/>
        </authorList>
    </citation>
    <scope>NUCLEOTIDE SEQUENCE [LARGE SCALE GENOMIC DNA]</scope>
    <source>
        <strain evidence="1">12230</strain>
    </source>
</reference>
<dbReference type="AlphaFoldDB" id="A0A323TX70"/>
<accession>A0A323TX70</accession>
<proteinExistence type="predicted"/>
<organism evidence="1">
    <name type="scientific">Fusobacterium nucleatum</name>
    <dbReference type="NCBI Taxonomy" id="851"/>
    <lineage>
        <taxon>Bacteria</taxon>
        <taxon>Fusobacteriati</taxon>
        <taxon>Fusobacteriota</taxon>
        <taxon>Fusobacteriia</taxon>
        <taxon>Fusobacteriales</taxon>
        <taxon>Fusobacteriaceae</taxon>
        <taxon>Fusobacterium</taxon>
    </lineage>
</organism>
<sequence>MSRFLNDKKSRIRCKFDQLANKLAQTCRDLLGSFYLIFYLKSTFVIHLFFITNSYFNSFFFIIL</sequence>